<evidence type="ECO:0000256" key="1">
    <source>
        <dbReference type="PROSITE-ProRule" id="PRU00175"/>
    </source>
</evidence>
<dbReference type="GO" id="GO:0008270">
    <property type="term" value="F:zinc ion binding"/>
    <property type="evidence" value="ECO:0007669"/>
    <property type="project" value="UniProtKB-KW"/>
</dbReference>
<feature type="domain" description="RING-type" evidence="2">
    <location>
        <begin position="268"/>
        <end position="313"/>
    </location>
</feature>
<dbReference type="VEuPathDB" id="FungiDB:MELLADRAFT_108784"/>
<evidence type="ECO:0000313" key="4">
    <source>
        <dbReference type="Proteomes" id="UP000001072"/>
    </source>
</evidence>
<dbReference type="InterPro" id="IPR013083">
    <property type="entry name" value="Znf_RING/FYVE/PHD"/>
</dbReference>
<dbReference type="InParanoid" id="F4RU86"/>
<dbReference type="GeneID" id="18923568"/>
<dbReference type="AlphaFoldDB" id="F4RU86"/>
<dbReference type="RefSeq" id="XP_007412837.1">
    <property type="nucleotide sequence ID" value="XM_007412775.1"/>
</dbReference>
<keyword evidence="1" id="KW-0863">Zinc-finger</keyword>
<dbReference type="InterPro" id="IPR001841">
    <property type="entry name" value="Znf_RING"/>
</dbReference>
<reference evidence="4" key="1">
    <citation type="journal article" date="2011" name="Proc. Natl. Acad. Sci. U.S.A.">
        <title>Obligate biotrophy features unraveled by the genomic analysis of rust fungi.</title>
        <authorList>
            <person name="Duplessis S."/>
            <person name="Cuomo C.A."/>
            <person name="Lin Y.-C."/>
            <person name="Aerts A."/>
            <person name="Tisserant E."/>
            <person name="Veneault-Fourrey C."/>
            <person name="Joly D.L."/>
            <person name="Hacquard S."/>
            <person name="Amselem J."/>
            <person name="Cantarel B.L."/>
            <person name="Chiu R."/>
            <person name="Coutinho P.M."/>
            <person name="Feau N."/>
            <person name="Field M."/>
            <person name="Frey P."/>
            <person name="Gelhaye E."/>
            <person name="Goldberg J."/>
            <person name="Grabherr M.G."/>
            <person name="Kodira C.D."/>
            <person name="Kohler A."/>
            <person name="Kuees U."/>
            <person name="Lindquist E.A."/>
            <person name="Lucas S.M."/>
            <person name="Mago R."/>
            <person name="Mauceli E."/>
            <person name="Morin E."/>
            <person name="Murat C."/>
            <person name="Pangilinan J.L."/>
            <person name="Park R."/>
            <person name="Pearson M."/>
            <person name="Quesneville H."/>
            <person name="Rouhier N."/>
            <person name="Sakthikumar S."/>
            <person name="Salamov A.A."/>
            <person name="Schmutz J."/>
            <person name="Selles B."/>
            <person name="Shapiro H."/>
            <person name="Tanguay P."/>
            <person name="Tuskan G.A."/>
            <person name="Henrissat B."/>
            <person name="Van de Peer Y."/>
            <person name="Rouze P."/>
            <person name="Ellis J.G."/>
            <person name="Dodds P.N."/>
            <person name="Schein J.E."/>
            <person name="Zhong S."/>
            <person name="Hamelin R.C."/>
            <person name="Grigoriev I.V."/>
            <person name="Szabo L.J."/>
            <person name="Martin F."/>
        </authorList>
    </citation>
    <scope>NUCLEOTIDE SEQUENCE [LARGE SCALE GENOMIC DNA]</scope>
    <source>
        <strain evidence="4">98AG31 / pathotype 3-4-7</strain>
    </source>
</reference>
<dbReference type="EMBL" id="GL883121">
    <property type="protein sequence ID" value="EGG04044.1"/>
    <property type="molecule type" value="Genomic_DNA"/>
</dbReference>
<dbReference type="Pfam" id="PF13639">
    <property type="entry name" value="zf-RING_2"/>
    <property type="match status" value="1"/>
</dbReference>
<evidence type="ECO:0000259" key="2">
    <source>
        <dbReference type="PROSITE" id="PS50089"/>
    </source>
</evidence>
<dbReference type="HOGENOM" id="CLU_871780_0_0_1"/>
<name>F4RU86_MELLP</name>
<dbReference type="OrthoDB" id="8062037at2759"/>
<dbReference type="SUPFAM" id="SSF57850">
    <property type="entry name" value="RING/U-box"/>
    <property type="match status" value="1"/>
</dbReference>
<organism evidence="4">
    <name type="scientific">Melampsora larici-populina (strain 98AG31 / pathotype 3-4-7)</name>
    <name type="common">Poplar leaf rust fungus</name>
    <dbReference type="NCBI Taxonomy" id="747676"/>
    <lineage>
        <taxon>Eukaryota</taxon>
        <taxon>Fungi</taxon>
        <taxon>Dikarya</taxon>
        <taxon>Basidiomycota</taxon>
        <taxon>Pucciniomycotina</taxon>
        <taxon>Pucciniomycetes</taxon>
        <taxon>Pucciniales</taxon>
        <taxon>Melampsoraceae</taxon>
        <taxon>Melampsora</taxon>
    </lineage>
</organism>
<keyword evidence="4" id="KW-1185">Reference proteome</keyword>
<keyword evidence="1" id="KW-0862">Zinc</keyword>
<evidence type="ECO:0000313" key="3">
    <source>
        <dbReference type="EMBL" id="EGG04044.1"/>
    </source>
</evidence>
<keyword evidence="1" id="KW-0479">Metal-binding</keyword>
<gene>
    <name evidence="3" type="ORF">MELLADRAFT_108784</name>
</gene>
<dbReference type="Proteomes" id="UP000001072">
    <property type="component" value="Unassembled WGS sequence"/>
</dbReference>
<dbReference type="KEGG" id="mlr:MELLADRAFT_108784"/>
<dbReference type="PROSITE" id="PS50089">
    <property type="entry name" value="ZF_RING_2"/>
    <property type="match status" value="1"/>
</dbReference>
<dbReference type="Gene3D" id="3.30.40.10">
    <property type="entry name" value="Zinc/RING finger domain, C3HC4 (zinc finger)"/>
    <property type="match status" value="1"/>
</dbReference>
<sequence length="319" mass="36433">MSRNAYISLTNVVIPACVTRKKSARSLIPSNVQLARSARHNVCERKSAADYVSKYWMLKRDQHIISIKLLKSPVRKRSHTSFLPILHHLSDHQPSSCYTRITPYLSSYLSPLLYHTALCYLLSTFSSMSQSIPTTTSYSDLLNIIHFIQTILDDQASSSNIPHERLLPSSILHILDAESSILDVEVRDTWVNGELDVWIKATETRSRIINDLEPILKEYGVGLPLVNYLPQRSSPEWFSLYVFVRHTADLSHVVHQNSDLPEEDQDKCPICAGIFQAGDRYIPLSCHASHWLHEACLTELAVYSRDFLCPLCRERPYPE</sequence>
<proteinExistence type="predicted"/>
<accession>F4RU86</accession>
<protein>
    <recommendedName>
        <fullName evidence="2">RING-type domain-containing protein</fullName>
    </recommendedName>
</protein>